<protein>
    <submittedName>
        <fullName evidence="2">Mobile element protein</fullName>
    </submittedName>
</protein>
<dbReference type="Proteomes" id="UP000024329">
    <property type="component" value="Unassembled WGS sequence"/>
</dbReference>
<sequence length="157" mass="17229">MTRSYGSCPKGERLRMGFPHGHGKITALVAGLRMAGMVEAMVLDGPINGDWFEAYVAQVLVSEQRPRDGVIMDNLSSHKRASVQVLIEAAGATLRFLPPYSPDFNPIEKAFSGLKAILRKAGERTVSGLWSLIGKLVDIFQPPECANYFRSCGYEPE</sequence>
<proteinExistence type="predicted"/>
<organism evidence="2 3">
    <name type="scientific">Novosphingobium resinovorum</name>
    <dbReference type="NCBI Taxonomy" id="158500"/>
    <lineage>
        <taxon>Bacteria</taxon>
        <taxon>Pseudomonadati</taxon>
        <taxon>Pseudomonadota</taxon>
        <taxon>Alphaproteobacteria</taxon>
        <taxon>Sphingomonadales</taxon>
        <taxon>Sphingomonadaceae</taxon>
        <taxon>Novosphingobium</taxon>
    </lineage>
</organism>
<evidence type="ECO:0000313" key="2">
    <source>
        <dbReference type="EMBL" id="EZP69855.1"/>
    </source>
</evidence>
<feature type="domain" description="Tc1-like transposase DDE" evidence="1">
    <location>
        <begin position="2"/>
        <end position="120"/>
    </location>
</feature>
<accession>A0A031JAX3</accession>
<comment type="caution">
    <text evidence="2">The sequence shown here is derived from an EMBL/GenBank/DDBJ whole genome shotgun (WGS) entry which is preliminary data.</text>
</comment>
<dbReference type="InterPro" id="IPR038717">
    <property type="entry name" value="Tc1-like_DDE_dom"/>
</dbReference>
<dbReference type="Gene3D" id="3.30.420.10">
    <property type="entry name" value="Ribonuclease H-like superfamily/Ribonuclease H"/>
    <property type="match status" value="1"/>
</dbReference>
<dbReference type="EMBL" id="JFYZ01000072">
    <property type="protein sequence ID" value="EZP69855.1"/>
    <property type="molecule type" value="Genomic_DNA"/>
</dbReference>
<name>A0A031JAX3_9SPHN</name>
<dbReference type="PATRIC" id="fig|158500.4.peg.5614"/>
<reference evidence="2 3" key="1">
    <citation type="submission" date="2014-03" db="EMBL/GenBank/DDBJ databases">
        <title>Whole genome sequence of Novosphingobium resinovorum KF1.</title>
        <authorList>
            <person name="Gan H.M."/>
            <person name="Gan H.Y."/>
            <person name="Chew T.H."/>
            <person name="Savka M.A."/>
        </authorList>
    </citation>
    <scope>NUCLEOTIDE SEQUENCE [LARGE SCALE GENOMIC DNA]</scope>
    <source>
        <strain evidence="2 3">KF1</strain>
    </source>
</reference>
<dbReference type="PANTHER" id="PTHR46564">
    <property type="entry name" value="TRANSPOSASE"/>
    <property type="match status" value="1"/>
</dbReference>
<dbReference type="GO" id="GO:0003676">
    <property type="term" value="F:nucleic acid binding"/>
    <property type="evidence" value="ECO:0007669"/>
    <property type="project" value="InterPro"/>
</dbReference>
<gene>
    <name evidence="2" type="ORF">BV97_05539</name>
</gene>
<dbReference type="InterPro" id="IPR036397">
    <property type="entry name" value="RNaseH_sf"/>
</dbReference>
<dbReference type="Pfam" id="PF13358">
    <property type="entry name" value="DDE_3"/>
    <property type="match status" value="1"/>
</dbReference>
<dbReference type="AlphaFoldDB" id="A0A031JAX3"/>
<evidence type="ECO:0000259" key="1">
    <source>
        <dbReference type="Pfam" id="PF13358"/>
    </source>
</evidence>
<dbReference type="eggNOG" id="COG3335">
    <property type="taxonomic scope" value="Bacteria"/>
</dbReference>
<evidence type="ECO:0000313" key="3">
    <source>
        <dbReference type="Proteomes" id="UP000024329"/>
    </source>
</evidence>
<dbReference type="PANTHER" id="PTHR46564:SF1">
    <property type="entry name" value="TRANSPOSASE"/>
    <property type="match status" value="1"/>
</dbReference>